<evidence type="ECO:0000256" key="3">
    <source>
        <dbReference type="ARBA" id="ARBA00022538"/>
    </source>
</evidence>
<keyword evidence="10 12" id="KW-0472">Membrane</keyword>
<evidence type="ECO:0000256" key="4">
    <source>
        <dbReference type="ARBA" id="ARBA00022692"/>
    </source>
</evidence>
<keyword evidence="11" id="KW-0407">Ion channel</keyword>
<dbReference type="RefSeq" id="WP_066229233.1">
    <property type="nucleotide sequence ID" value="NZ_JARTFQ010000005.1"/>
</dbReference>
<keyword evidence="6" id="KW-0851">Voltage-gated channel</keyword>
<dbReference type="EMBL" id="JARTFS010000011">
    <property type="protein sequence ID" value="MED4402438.1"/>
    <property type="molecule type" value="Genomic_DNA"/>
</dbReference>
<evidence type="ECO:0000256" key="10">
    <source>
        <dbReference type="ARBA" id="ARBA00023136"/>
    </source>
</evidence>
<reference evidence="14 15" key="1">
    <citation type="submission" date="2023-03" db="EMBL/GenBank/DDBJ databases">
        <title>Bacillus Genome Sequencing.</title>
        <authorList>
            <person name="Dunlap C."/>
        </authorList>
    </citation>
    <scope>NUCLEOTIDE SEQUENCE [LARGE SCALE GENOMIC DNA]</scope>
    <source>
        <strain evidence="14 15">NRS-1717</strain>
    </source>
</reference>
<feature type="domain" description="Ion transport" evidence="13">
    <location>
        <begin position="7"/>
        <end position="202"/>
    </location>
</feature>
<comment type="subcellular location">
    <subcellularLocation>
        <location evidence="1">Membrane</location>
        <topology evidence="1">Multi-pass membrane protein</topology>
    </subcellularLocation>
</comment>
<dbReference type="InterPro" id="IPR027359">
    <property type="entry name" value="Volt_channel_dom_sf"/>
</dbReference>
<evidence type="ECO:0000256" key="12">
    <source>
        <dbReference type="SAM" id="Phobius"/>
    </source>
</evidence>
<keyword evidence="4 12" id="KW-0812">Transmembrane</keyword>
<comment type="caution">
    <text evidence="14">The sequence shown here is derived from an EMBL/GenBank/DDBJ whole genome shotgun (WGS) entry which is preliminary data.</text>
</comment>
<keyword evidence="9" id="KW-0406">Ion transport</keyword>
<evidence type="ECO:0000256" key="11">
    <source>
        <dbReference type="ARBA" id="ARBA00023303"/>
    </source>
</evidence>
<dbReference type="PANTHER" id="PTHR11537:SF254">
    <property type="entry name" value="POTASSIUM VOLTAGE-GATED CHANNEL PROTEIN SHAB"/>
    <property type="match status" value="1"/>
</dbReference>
<keyword evidence="7" id="KW-0630">Potassium</keyword>
<dbReference type="SUPFAM" id="SSF81324">
    <property type="entry name" value="Voltage-gated potassium channels"/>
    <property type="match status" value="1"/>
</dbReference>
<protein>
    <submittedName>
        <fullName evidence="14">Ion transporter</fullName>
    </submittedName>
</protein>
<dbReference type="Gene3D" id="1.20.120.350">
    <property type="entry name" value="Voltage-gated potassium channels. Chain C"/>
    <property type="match status" value="1"/>
</dbReference>
<dbReference type="Pfam" id="PF00520">
    <property type="entry name" value="Ion_trans"/>
    <property type="match status" value="1"/>
</dbReference>
<dbReference type="PANTHER" id="PTHR11537">
    <property type="entry name" value="VOLTAGE-GATED POTASSIUM CHANNEL"/>
    <property type="match status" value="1"/>
</dbReference>
<dbReference type="PRINTS" id="PR00169">
    <property type="entry name" value="KCHANNEL"/>
</dbReference>
<evidence type="ECO:0000313" key="14">
    <source>
        <dbReference type="EMBL" id="MED4402438.1"/>
    </source>
</evidence>
<evidence type="ECO:0000259" key="13">
    <source>
        <dbReference type="Pfam" id="PF00520"/>
    </source>
</evidence>
<dbReference type="Gene3D" id="1.10.287.70">
    <property type="match status" value="1"/>
</dbReference>
<feature type="transmembrane region" description="Helical" evidence="12">
    <location>
        <begin position="71"/>
        <end position="93"/>
    </location>
</feature>
<keyword evidence="15" id="KW-1185">Reference proteome</keyword>
<feature type="transmembrane region" description="Helical" evidence="12">
    <location>
        <begin position="174"/>
        <end position="199"/>
    </location>
</feature>
<sequence>MSRLNIIYEVFIFFLILLYLTVIIVGYSGSEVLSRQEIKWLDYSLIVYFFIEYIVRLYLAPKKWVFVKKNIFDLIALIPFDAFFKIARLMRLIRLIRIMKFSKTIRGIFNSGGLSYVVAFTVLVMAWGSISVYVLEKGSNPSINSFSDSIWWSIVTVTTVGYGDISPVTEGGRIIAGILMLVGIGLIGSITGSMAIYFADLHNAGKPKEEKLDPNADLNMYINSQLGKIDTLNEEELEHLLASIRVLYKKSKEEGEA</sequence>
<feature type="transmembrane region" description="Helical" evidence="12">
    <location>
        <begin position="6"/>
        <end position="28"/>
    </location>
</feature>
<evidence type="ECO:0000256" key="6">
    <source>
        <dbReference type="ARBA" id="ARBA00022882"/>
    </source>
</evidence>
<dbReference type="GeneID" id="301141081"/>
<organism evidence="14 15">
    <name type="scientific">Metabacillus fastidiosus</name>
    <dbReference type="NCBI Taxonomy" id="1458"/>
    <lineage>
        <taxon>Bacteria</taxon>
        <taxon>Bacillati</taxon>
        <taxon>Bacillota</taxon>
        <taxon>Bacilli</taxon>
        <taxon>Bacillales</taxon>
        <taxon>Bacillaceae</taxon>
        <taxon>Metabacillus</taxon>
    </lineage>
</organism>
<accession>A0ABU6P0H3</accession>
<dbReference type="InterPro" id="IPR028325">
    <property type="entry name" value="VG_K_chnl"/>
</dbReference>
<evidence type="ECO:0000256" key="9">
    <source>
        <dbReference type="ARBA" id="ARBA00023065"/>
    </source>
</evidence>
<gene>
    <name evidence="14" type="ORF">P9271_14045</name>
</gene>
<proteinExistence type="predicted"/>
<feature type="transmembrane region" description="Helical" evidence="12">
    <location>
        <begin position="40"/>
        <end position="59"/>
    </location>
</feature>
<evidence type="ECO:0000313" key="15">
    <source>
        <dbReference type="Proteomes" id="UP001342826"/>
    </source>
</evidence>
<name>A0ABU6P0H3_9BACI</name>
<keyword evidence="2" id="KW-0813">Transport</keyword>
<dbReference type="Gene3D" id="1.20.5.110">
    <property type="match status" value="1"/>
</dbReference>
<evidence type="ECO:0000256" key="7">
    <source>
        <dbReference type="ARBA" id="ARBA00022958"/>
    </source>
</evidence>
<evidence type="ECO:0000256" key="1">
    <source>
        <dbReference type="ARBA" id="ARBA00004141"/>
    </source>
</evidence>
<evidence type="ECO:0000256" key="8">
    <source>
        <dbReference type="ARBA" id="ARBA00022989"/>
    </source>
</evidence>
<keyword evidence="3" id="KW-0633">Potassium transport</keyword>
<feature type="transmembrane region" description="Helical" evidence="12">
    <location>
        <begin position="114"/>
        <end position="135"/>
    </location>
</feature>
<keyword evidence="5" id="KW-0631">Potassium channel</keyword>
<dbReference type="InterPro" id="IPR005821">
    <property type="entry name" value="Ion_trans_dom"/>
</dbReference>
<evidence type="ECO:0000256" key="2">
    <source>
        <dbReference type="ARBA" id="ARBA00022448"/>
    </source>
</evidence>
<keyword evidence="8 12" id="KW-1133">Transmembrane helix</keyword>
<evidence type="ECO:0000256" key="5">
    <source>
        <dbReference type="ARBA" id="ARBA00022826"/>
    </source>
</evidence>
<dbReference type="Proteomes" id="UP001342826">
    <property type="component" value="Unassembled WGS sequence"/>
</dbReference>